<reference evidence="1 2" key="1">
    <citation type="journal article" date="2010" name="J. Bacteriol.">
        <title>Genome sequence of the oligotrophic marine Gammaproteobacterium HTCC2143, isolated from the Oregon Coast.</title>
        <authorList>
            <person name="Oh H.M."/>
            <person name="Kang I."/>
            <person name="Ferriera S."/>
            <person name="Giovannoni S.J."/>
            <person name="Cho J.C."/>
        </authorList>
    </citation>
    <scope>NUCLEOTIDE SEQUENCE [LARGE SCALE GENOMIC DNA]</scope>
    <source>
        <strain evidence="1 2">HTCC2143</strain>
    </source>
</reference>
<name>A0YDK9_9GAMM</name>
<evidence type="ECO:0000313" key="2">
    <source>
        <dbReference type="Proteomes" id="UP000004931"/>
    </source>
</evidence>
<protein>
    <submittedName>
        <fullName evidence="1">Uncharacterized protein</fullName>
    </submittedName>
</protein>
<dbReference type="AlphaFoldDB" id="A0YDK9"/>
<evidence type="ECO:0000313" key="1">
    <source>
        <dbReference type="EMBL" id="EAW30893.1"/>
    </source>
</evidence>
<accession>A0YDK9</accession>
<organism evidence="1 2">
    <name type="scientific">marine gamma proteobacterium HTCC2143</name>
    <dbReference type="NCBI Taxonomy" id="247633"/>
    <lineage>
        <taxon>Bacteria</taxon>
        <taxon>Pseudomonadati</taxon>
        <taxon>Pseudomonadota</taxon>
        <taxon>Gammaproteobacteria</taxon>
        <taxon>Cellvibrionales</taxon>
        <taxon>Spongiibacteraceae</taxon>
        <taxon>BD1-7 clade</taxon>
    </lineage>
</organism>
<proteinExistence type="predicted"/>
<comment type="caution">
    <text evidence="1">The sequence shown here is derived from an EMBL/GenBank/DDBJ whole genome shotgun (WGS) entry which is preliminary data.</text>
</comment>
<keyword evidence="2" id="KW-1185">Reference proteome</keyword>
<gene>
    <name evidence="1" type="ORF">GP2143_09862</name>
</gene>
<dbReference type="Proteomes" id="UP000004931">
    <property type="component" value="Unassembled WGS sequence"/>
</dbReference>
<sequence>MRDNDLAVKKLTASAERKYFRRTVEDNKNVRKTLLLASCCRARVQLQRLYEQTKTAPEGAVILC</sequence>
<dbReference type="EMBL" id="AAVT01000005">
    <property type="protein sequence ID" value="EAW30893.1"/>
    <property type="molecule type" value="Genomic_DNA"/>
</dbReference>